<name>A0A9D2HFX2_9BACT</name>
<feature type="domain" description="Helix-turn-helix" evidence="1">
    <location>
        <begin position="11"/>
        <end position="60"/>
    </location>
</feature>
<evidence type="ECO:0000259" key="1">
    <source>
        <dbReference type="Pfam" id="PF12728"/>
    </source>
</evidence>
<proteinExistence type="predicted"/>
<evidence type="ECO:0000313" key="2">
    <source>
        <dbReference type="EMBL" id="HJA09095.1"/>
    </source>
</evidence>
<reference evidence="2" key="1">
    <citation type="journal article" date="2021" name="PeerJ">
        <title>Extensive microbial diversity within the chicken gut microbiome revealed by metagenomics and culture.</title>
        <authorList>
            <person name="Gilroy R."/>
            <person name="Ravi A."/>
            <person name="Getino M."/>
            <person name="Pursley I."/>
            <person name="Horton D.L."/>
            <person name="Alikhan N.F."/>
            <person name="Baker D."/>
            <person name="Gharbi K."/>
            <person name="Hall N."/>
            <person name="Watson M."/>
            <person name="Adriaenssens E.M."/>
            <person name="Foster-Nyarko E."/>
            <person name="Jarju S."/>
            <person name="Secka A."/>
            <person name="Antonio M."/>
            <person name="Oren A."/>
            <person name="Chaudhuri R.R."/>
            <person name="La Ragione R."/>
            <person name="Hildebrand F."/>
            <person name="Pallen M.J."/>
        </authorList>
    </citation>
    <scope>NUCLEOTIDE SEQUENCE</scope>
    <source>
        <strain evidence="2">CHK186-16707</strain>
    </source>
</reference>
<dbReference type="Gene3D" id="1.10.238.160">
    <property type="match status" value="1"/>
</dbReference>
<comment type="caution">
    <text evidence="2">The sequence shown here is derived from an EMBL/GenBank/DDBJ whole genome shotgun (WGS) entry which is preliminary data.</text>
</comment>
<protein>
    <submittedName>
        <fullName evidence="2">AlpA family phage regulatory protein</fullName>
    </submittedName>
</protein>
<dbReference type="EMBL" id="DXAN01000025">
    <property type="protein sequence ID" value="HJA09095.1"/>
    <property type="molecule type" value="Genomic_DNA"/>
</dbReference>
<sequence>MLPETTDRDRLLTLNEVKAFVPKSKTTIYRWIKQGRFPQQVKKCGSTFWRESDIQNFIQEAGHPDNPPMPASS</sequence>
<dbReference type="AlphaFoldDB" id="A0A9D2HFX2"/>
<organism evidence="2 3">
    <name type="scientific">Candidatus Mailhella merdigallinarum</name>
    <dbReference type="NCBI Taxonomy" id="2838658"/>
    <lineage>
        <taxon>Bacteria</taxon>
        <taxon>Pseudomonadati</taxon>
        <taxon>Thermodesulfobacteriota</taxon>
        <taxon>Desulfovibrionia</taxon>
        <taxon>Desulfovibrionales</taxon>
        <taxon>Desulfovibrionaceae</taxon>
        <taxon>Mailhella</taxon>
    </lineage>
</organism>
<dbReference type="SUPFAM" id="SSF46955">
    <property type="entry name" value="Putative DNA-binding domain"/>
    <property type="match status" value="1"/>
</dbReference>
<reference evidence="2" key="2">
    <citation type="submission" date="2021-04" db="EMBL/GenBank/DDBJ databases">
        <authorList>
            <person name="Gilroy R."/>
        </authorList>
    </citation>
    <scope>NUCLEOTIDE SEQUENCE</scope>
    <source>
        <strain evidence="2">CHK186-16707</strain>
    </source>
</reference>
<accession>A0A9D2HFX2</accession>
<dbReference type="InterPro" id="IPR041657">
    <property type="entry name" value="HTH_17"/>
</dbReference>
<dbReference type="Pfam" id="PF12728">
    <property type="entry name" value="HTH_17"/>
    <property type="match status" value="1"/>
</dbReference>
<dbReference type="Proteomes" id="UP000824225">
    <property type="component" value="Unassembled WGS sequence"/>
</dbReference>
<dbReference type="InterPro" id="IPR009061">
    <property type="entry name" value="DNA-bd_dom_put_sf"/>
</dbReference>
<evidence type="ECO:0000313" key="3">
    <source>
        <dbReference type="Proteomes" id="UP000824225"/>
    </source>
</evidence>
<gene>
    <name evidence="2" type="ORF">H9962_07910</name>
</gene>